<dbReference type="AlphaFoldDB" id="E4TNV1"/>
<name>E4TNV1_MARTH</name>
<reference evidence="2 3" key="1">
    <citation type="journal article" date="2011" name="Stand. Genomic Sci.">
        <title>Complete genome sequence of Marivirga tractuosa type strain (H-43).</title>
        <authorList>
            <person name="Pagani I."/>
            <person name="Chertkov O."/>
            <person name="Lapidus A."/>
            <person name="Lucas S."/>
            <person name="Del Rio T.G."/>
            <person name="Tice H."/>
            <person name="Copeland A."/>
            <person name="Cheng J.F."/>
            <person name="Nolan M."/>
            <person name="Saunders E."/>
            <person name="Pitluck S."/>
            <person name="Held B."/>
            <person name="Goodwin L."/>
            <person name="Liolios K."/>
            <person name="Ovchinikova G."/>
            <person name="Ivanova N."/>
            <person name="Mavromatis K."/>
            <person name="Pati A."/>
            <person name="Chen A."/>
            <person name="Palaniappan K."/>
            <person name="Land M."/>
            <person name="Hauser L."/>
            <person name="Jeffries C.D."/>
            <person name="Detter J.C."/>
            <person name="Han C."/>
            <person name="Tapia R."/>
            <person name="Ngatchou-Djao O.D."/>
            <person name="Rohde M."/>
            <person name="Goker M."/>
            <person name="Spring S."/>
            <person name="Sikorski J."/>
            <person name="Woyke T."/>
            <person name="Bristow J."/>
            <person name="Eisen J.A."/>
            <person name="Markowitz V."/>
            <person name="Hugenholtz P."/>
            <person name="Klenk H.P."/>
            <person name="Kyrpides N.C."/>
        </authorList>
    </citation>
    <scope>NUCLEOTIDE SEQUENCE [LARGE SCALE GENOMIC DNA]</scope>
    <source>
        <strain evidence="3">ATCC 23168 / DSM 4126 / NBRC 15989 / NCIMB 1408 / VKM B-1430 / H-43</strain>
    </source>
</reference>
<evidence type="ECO:0000256" key="1">
    <source>
        <dbReference type="SAM" id="Phobius"/>
    </source>
</evidence>
<dbReference type="KEGG" id="mtt:Ftrac_2537"/>
<keyword evidence="1" id="KW-1133">Transmembrane helix</keyword>
<proteinExistence type="predicted"/>
<protein>
    <submittedName>
        <fullName evidence="2">Uncharacterized protein</fullName>
    </submittedName>
</protein>
<keyword evidence="1" id="KW-0812">Transmembrane</keyword>
<dbReference type="EMBL" id="CP002349">
    <property type="protein sequence ID" value="ADR22515.1"/>
    <property type="molecule type" value="Genomic_DNA"/>
</dbReference>
<dbReference type="Proteomes" id="UP000008720">
    <property type="component" value="Chromosome"/>
</dbReference>
<accession>E4TNV1</accession>
<sequence>MSNITFVKILLLIVSGLIFIFDAKAGFISLVVMQGTILLLEYRKRKWKA</sequence>
<feature type="transmembrane region" description="Helical" evidence="1">
    <location>
        <begin position="6"/>
        <end position="39"/>
    </location>
</feature>
<dbReference type="RefSeq" id="WP_013454658.1">
    <property type="nucleotide sequence ID" value="NC_014759.1"/>
</dbReference>
<evidence type="ECO:0000313" key="2">
    <source>
        <dbReference type="EMBL" id="ADR22515.1"/>
    </source>
</evidence>
<dbReference type="STRING" id="643867.Ftrac_2537"/>
<dbReference type="HOGENOM" id="CLU_3137498_0_0_10"/>
<evidence type="ECO:0000313" key="3">
    <source>
        <dbReference type="Proteomes" id="UP000008720"/>
    </source>
</evidence>
<keyword evidence="1" id="KW-0472">Membrane</keyword>
<gene>
    <name evidence="2" type="ordered locus">Ftrac_2537</name>
</gene>
<organism evidence="2 3">
    <name type="scientific">Marivirga tractuosa (strain ATCC 23168 / DSM 4126 / NBRC 15989 / NCIMB 1408 / VKM B-1430 / H-43)</name>
    <name type="common">Microscilla tractuosa</name>
    <name type="synonym">Flexibacter tractuosus</name>
    <dbReference type="NCBI Taxonomy" id="643867"/>
    <lineage>
        <taxon>Bacteria</taxon>
        <taxon>Pseudomonadati</taxon>
        <taxon>Bacteroidota</taxon>
        <taxon>Cytophagia</taxon>
        <taxon>Cytophagales</taxon>
        <taxon>Marivirgaceae</taxon>
        <taxon>Marivirga</taxon>
    </lineage>
</organism>
<keyword evidence="3" id="KW-1185">Reference proteome</keyword>